<proteinExistence type="predicted"/>
<dbReference type="AlphaFoldDB" id="A0A644ZHF0"/>
<evidence type="ECO:0000313" key="1">
    <source>
        <dbReference type="EMBL" id="MPM40239.1"/>
    </source>
</evidence>
<dbReference type="EMBL" id="VSSQ01008930">
    <property type="protein sequence ID" value="MPM40239.1"/>
    <property type="molecule type" value="Genomic_DNA"/>
</dbReference>
<comment type="caution">
    <text evidence="1">The sequence shown here is derived from an EMBL/GenBank/DDBJ whole genome shotgun (WGS) entry which is preliminary data.</text>
</comment>
<reference evidence="1" key="1">
    <citation type="submission" date="2019-08" db="EMBL/GenBank/DDBJ databases">
        <authorList>
            <person name="Kucharzyk K."/>
            <person name="Murdoch R.W."/>
            <person name="Higgins S."/>
            <person name="Loffler F."/>
        </authorList>
    </citation>
    <scope>NUCLEOTIDE SEQUENCE</scope>
</reference>
<name>A0A644ZHF0_9ZZZZ</name>
<protein>
    <submittedName>
        <fullName evidence="1">Uncharacterized protein</fullName>
    </submittedName>
</protein>
<accession>A0A644ZHF0</accession>
<gene>
    <name evidence="1" type="ORF">SDC9_86879</name>
</gene>
<organism evidence="1">
    <name type="scientific">bioreactor metagenome</name>
    <dbReference type="NCBI Taxonomy" id="1076179"/>
    <lineage>
        <taxon>unclassified sequences</taxon>
        <taxon>metagenomes</taxon>
        <taxon>ecological metagenomes</taxon>
    </lineage>
</organism>
<sequence>MDGAAEIRAEDLVSKKSGLFSLRYGLLQALDRERVFGAAVDIALVGSDRVGADDHALEYRVGVALKQRAVHERAGVALVGVADDIFLRARRLLAEAPLHACREPAAAAAAESGLLHLFDDLLRRHREKDLRKSFVAVGSDVFLKRVGVDVSAVLEDEAVLLLVEVDVSIVGNALRREGFFEEQAVHDTSLDEVFADYFRNVGLLHVGVEGPLRVDDDEGTLLAESLTAGLYYLYFLIKAVRLEFFFEFRNYLS</sequence>